<gene>
    <name evidence="1" type="ORF">LODBEIA_P24600</name>
</gene>
<reference evidence="1 2" key="1">
    <citation type="submission" date="2024-03" db="EMBL/GenBank/DDBJ databases">
        <authorList>
            <person name="Brejova B."/>
        </authorList>
    </citation>
    <scope>NUCLEOTIDE SEQUENCE [LARGE SCALE GENOMIC DNA]</scope>
    <source>
        <strain evidence="1 2">CBS 14171</strain>
    </source>
</reference>
<evidence type="ECO:0000313" key="2">
    <source>
        <dbReference type="Proteomes" id="UP001497383"/>
    </source>
</evidence>
<keyword evidence="2" id="KW-1185">Reference proteome</keyword>
<dbReference type="GeneID" id="92207656"/>
<sequence length="117" mass="13075">MENLDPAIRDRAMAIFKFGPPSSPAVEALLRNQWQALPLRADQCCSDKEIHTSLQKIAIFCHSRQMSCRRISKLQTIALSNLLSGESGDLKPEQLDPHLPLLEMAKCCKESSSIEPE</sequence>
<name>A0ABP0ZMV1_9ASCO</name>
<organism evidence="1 2">
    <name type="scientific">Lodderomyces beijingensis</name>
    <dbReference type="NCBI Taxonomy" id="1775926"/>
    <lineage>
        <taxon>Eukaryota</taxon>
        <taxon>Fungi</taxon>
        <taxon>Dikarya</taxon>
        <taxon>Ascomycota</taxon>
        <taxon>Saccharomycotina</taxon>
        <taxon>Pichiomycetes</taxon>
        <taxon>Debaryomycetaceae</taxon>
        <taxon>Candida/Lodderomyces clade</taxon>
        <taxon>Lodderomyces</taxon>
    </lineage>
</organism>
<dbReference type="Proteomes" id="UP001497383">
    <property type="component" value="Chromosome 3"/>
</dbReference>
<evidence type="ECO:0000313" key="1">
    <source>
        <dbReference type="EMBL" id="CAK9438182.1"/>
    </source>
</evidence>
<dbReference type="EMBL" id="OZ022407">
    <property type="protein sequence ID" value="CAK9438182.1"/>
    <property type="molecule type" value="Genomic_DNA"/>
</dbReference>
<proteinExistence type="predicted"/>
<dbReference type="RefSeq" id="XP_066829398.1">
    <property type="nucleotide sequence ID" value="XM_066972462.1"/>
</dbReference>
<protein>
    <submittedName>
        <fullName evidence="1">Uncharacterized protein</fullName>
    </submittedName>
</protein>
<accession>A0ABP0ZMV1</accession>